<dbReference type="AlphaFoldDB" id="A0A7X2NS49"/>
<feature type="transmembrane region" description="Helical" evidence="6">
    <location>
        <begin position="182"/>
        <end position="203"/>
    </location>
</feature>
<evidence type="ECO:0000256" key="6">
    <source>
        <dbReference type="RuleBase" id="RU366058"/>
    </source>
</evidence>
<evidence type="ECO:0000256" key="1">
    <source>
        <dbReference type="ARBA" id="ARBA00004651"/>
    </source>
</evidence>
<evidence type="ECO:0000313" key="9">
    <source>
        <dbReference type="Proteomes" id="UP000461880"/>
    </source>
</evidence>
<sequence>MSSSDDIKKQNAQRALAILAIAAVITLTIWLIVRLFGKQFTVLFQMLNRGDEDEIAAYLNAQGKWQGMLSIYLISILQVVSIFIPGMVIQLAAGLVYGWPRGFLMTYTGFVSGNVLVFLVARKLGSKINDLMPKSAKSNWLVDKINGANSAFVIGLACLIPGVPNGIIPYLASTTDLTPKKFAFAIAASCWIQILCNCIAGHFLVRGEYLFMILSFAVQILIIVLVASNREKVLAWGSKFTHRHSK</sequence>
<evidence type="ECO:0000313" key="8">
    <source>
        <dbReference type="EMBL" id="MSS58559.1"/>
    </source>
</evidence>
<feature type="transmembrane region" description="Helical" evidence="6">
    <location>
        <begin position="209"/>
        <end position="227"/>
    </location>
</feature>
<proteinExistence type="inferred from homology"/>
<dbReference type="InterPro" id="IPR015414">
    <property type="entry name" value="TMEM64"/>
</dbReference>
<keyword evidence="5 6" id="KW-0472">Membrane</keyword>
<feature type="transmembrane region" description="Helical" evidence="6">
    <location>
        <begin position="15"/>
        <end position="36"/>
    </location>
</feature>
<organism evidence="8 9">
    <name type="scientific">Stecheria intestinalis</name>
    <dbReference type="NCBI Taxonomy" id="2606630"/>
    <lineage>
        <taxon>Bacteria</taxon>
        <taxon>Bacillati</taxon>
        <taxon>Bacillota</taxon>
        <taxon>Erysipelotrichia</taxon>
        <taxon>Erysipelotrichales</taxon>
        <taxon>Erysipelotrichaceae</taxon>
        <taxon>Stecheria</taxon>
    </lineage>
</organism>
<keyword evidence="4 6" id="KW-1133">Transmembrane helix</keyword>
<keyword evidence="3 6" id="KW-0812">Transmembrane</keyword>
<dbReference type="GO" id="GO:0005886">
    <property type="term" value="C:plasma membrane"/>
    <property type="evidence" value="ECO:0007669"/>
    <property type="project" value="UniProtKB-SubCell"/>
</dbReference>
<dbReference type="Pfam" id="PF09335">
    <property type="entry name" value="VTT_dom"/>
    <property type="match status" value="1"/>
</dbReference>
<dbReference type="RefSeq" id="WP_105302547.1">
    <property type="nucleotide sequence ID" value="NZ_JAQXPC010000055.1"/>
</dbReference>
<gene>
    <name evidence="8" type="ORF">FYJ51_06530</name>
</gene>
<dbReference type="PANTHER" id="PTHR12677:SF49">
    <property type="entry name" value="TVP38_TMEM64 FAMILY MEMBRANE PROTEIN"/>
    <property type="match status" value="1"/>
</dbReference>
<evidence type="ECO:0000259" key="7">
    <source>
        <dbReference type="Pfam" id="PF09335"/>
    </source>
</evidence>
<evidence type="ECO:0000256" key="2">
    <source>
        <dbReference type="ARBA" id="ARBA00022475"/>
    </source>
</evidence>
<reference evidence="8 9" key="1">
    <citation type="submission" date="2019-08" db="EMBL/GenBank/DDBJ databases">
        <title>In-depth cultivation of the pig gut microbiome towards novel bacterial diversity and tailored functional studies.</title>
        <authorList>
            <person name="Wylensek D."/>
            <person name="Hitch T.C.A."/>
            <person name="Clavel T."/>
        </authorList>
    </citation>
    <scope>NUCLEOTIDE SEQUENCE [LARGE SCALE GENOMIC DNA]</scope>
    <source>
        <strain evidence="8 9">Oil+RF-744-GAM-WT-6</strain>
    </source>
</reference>
<accession>A0A7X2NS49</accession>
<feature type="domain" description="VTT" evidence="7">
    <location>
        <begin position="84"/>
        <end position="202"/>
    </location>
</feature>
<keyword evidence="9" id="KW-1185">Reference proteome</keyword>
<dbReference type="InterPro" id="IPR032816">
    <property type="entry name" value="VTT_dom"/>
</dbReference>
<evidence type="ECO:0000256" key="4">
    <source>
        <dbReference type="ARBA" id="ARBA00022989"/>
    </source>
</evidence>
<keyword evidence="2 6" id="KW-1003">Cell membrane</keyword>
<name>A0A7X2NS49_9FIRM</name>
<dbReference type="PANTHER" id="PTHR12677">
    <property type="entry name" value="GOLGI APPARATUS MEMBRANE PROTEIN TVP38-RELATED"/>
    <property type="match status" value="1"/>
</dbReference>
<comment type="subcellular location">
    <subcellularLocation>
        <location evidence="1 6">Cell membrane</location>
        <topology evidence="1 6">Multi-pass membrane protein</topology>
    </subcellularLocation>
</comment>
<comment type="similarity">
    <text evidence="6">Belongs to the TVP38/TMEM64 family.</text>
</comment>
<comment type="caution">
    <text evidence="8">The sequence shown here is derived from an EMBL/GenBank/DDBJ whole genome shotgun (WGS) entry which is preliminary data.</text>
</comment>
<feature type="transmembrane region" description="Helical" evidence="6">
    <location>
        <begin position="71"/>
        <end position="97"/>
    </location>
</feature>
<evidence type="ECO:0000256" key="5">
    <source>
        <dbReference type="ARBA" id="ARBA00023136"/>
    </source>
</evidence>
<feature type="transmembrane region" description="Helical" evidence="6">
    <location>
        <begin position="103"/>
        <end position="121"/>
    </location>
</feature>
<protein>
    <recommendedName>
        <fullName evidence="6">TVP38/TMEM64 family membrane protein</fullName>
    </recommendedName>
</protein>
<dbReference type="Proteomes" id="UP000461880">
    <property type="component" value="Unassembled WGS sequence"/>
</dbReference>
<evidence type="ECO:0000256" key="3">
    <source>
        <dbReference type="ARBA" id="ARBA00022692"/>
    </source>
</evidence>
<dbReference type="EMBL" id="VUMN01000013">
    <property type="protein sequence ID" value="MSS58559.1"/>
    <property type="molecule type" value="Genomic_DNA"/>
</dbReference>